<feature type="signal peptide" evidence="1">
    <location>
        <begin position="1"/>
        <end position="20"/>
    </location>
</feature>
<sequence length="226" mass="23699">MFNKSLLALALVAIAGSALAAPVANLKISGLVTPPTCTINGVEQGELVANFGAVAPSWLLATGLSAENNKFISEISIPLTVSCDAQTFLSFIPTDTYAGRNVGTNSQFRSALVAASNTSVDIGFSYIQMSNVKVDGKGVEFGRSSSSYTGTGRNYVVPGAINAWTTVQQFNVAPSALSLAAGRVFTTDLNVSAHLYSREKLQAQSLDLTEQIDYIGENVLAFSFGV</sequence>
<dbReference type="RefSeq" id="WP_141131436.1">
    <property type="nucleotide sequence ID" value="NZ_JBFQFY010000005.1"/>
</dbReference>
<organism evidence="2 3">
    <name type="scientific">Serratia fonticola</name>
    <dbReference type="NCBI Taxonomy" id="47917"/>
    <lineage>
        <taxon>Bacteria</taxon>
        <taxon>Pseudomonadati</taxon>
        <taxon>Pseudomonadota</taxon>
        <taxon>Gammaproteobacteria</taxon>
        <taxon>Enterobacterales</taxon>
        <taxon>Yersiniaceae</taxon>
        <taxon>Serratia</taxon>
    </lineage>
</organism>
<reference evidence="2 3" key="1">
    <citation type="submission" date="2018-12" db="EMBL/GenBank/DDBJ databases">
        <authorList>
            <consortium name="Pathogen Informatics"/>
        </authorList>
    </citation>
    <scope>NUCLEOTIDE SEQUENCE [LARGE SCALE GENOMIC DNA]</scope>
    <source>
        <strain evidence="2 3">NCTC13193</strain>
    </source>
</reference>
<evidence type="ECO:0000313" key="3">
    <source>
        <dbReference type="Proteomes" id="UP000270487"/>
    </source>
</evidence>
<name>A0A448SDH5_SERFO</name>
<gene>
    <name evidence="2" type="ORF">NCTC13193_01410</name>
</gene>
<evidence type="ECO:0000256" key="1">
    <source>
        <dbReference type="SAM" id="SignalP"/>
    </source>
</evidence>
<keyword evidence="1" id="KW-0732">Signal</keyword>
<evidence type="ECO:0000313" key="2">
    <source>
        <dbReference type="EMBL" id="VEI65774.1"/>
    </source>
</evidence>
<accession>A0A448SDH5</accession>
<proteinExistence type="predicted"/>
<dbReference type="EMBL" id="LR134492">
    <property type="protein sequence ID" value="VEI65774.1"/>
    <property type="molecule type" value="Genomic_DNA"/>
</dbReference>
<dbReference type="Proteomes" id="UP000270487">
    <property type="component" value="Chromosome"/>
</dbReference>
<protein>
    <submittedName>
        <fullName evidence="2">P pilus assembly protein, pilin FimA</fullName>
    </submittedName>
</protein>
<feature type="chain" id="PRO_5019136541" evidence="1">
    <location>
        <begin position="21"/>
        <end position="226"/>
    </location>
</feature>
<dbReference type="AlphaFoldDB" id="A0A448SDH5"/>